<organism evidence="1 2">
    <name type="scientific">Candidatus Neoehrlichia procyonis str. RAC413</name>
    <dbReference type="NCBI Taxonomy" id="1359163"/>
    <lineage>
        <taxon>Bacteria</taxon>
        <taxon>Pseudomonadati</taxon>
        <taxon>Pseudomonadota</taxon>
        <taxon>Alphaproteobacteria</taxon>
        <taxon>Rickettsiales</taxon>
        <taxon>Anaplasmataceae</taxon>
        <taxon>Candidatus Neoehrlichia</taxon>
    </lineage>
</organism>
<dbReference type="EMBL" id="LANX01000001">
    <property type="protein sequence ID" value="KJV69265.1"/>
    <property type="molecule type" value="Genomic_DNA"/>
</dbReference>
<evidence type="ECO:0000313" key="2">
    <source>
        <dbReference type="Proteomes" id="UP000033562"/>
    </source>
</evidence>
<gene>
    <name evidence="1" type="ORF">NLO413_0648</name>
</gene>
<sequence>MIDFTVHMNDVDLSNFHVSEDGFTVTSGNTTIESHKHSSRGDAPDYNMLTIKSISAGSGYENYFADFYNVKINLMQLDFNSYNKQIDISFSVPDATDIEIDNVINTFTSQDFTIHVNK</sequence>
<protein>
    <submittedName>
        <fullName evidence="1">Uncharacterized protein</fullName>
    </submittedName>
</protein>
<dbReference type="RefSeq" id="WP_045809012.1">
    <property type="nucleotide sequence ID" value="NZ_LANX01000001.1"/>
</dbReference>
<proteinExistence type="predicted"/>
<name>A0A0F3NMJ6_9RICK</name>
<accession>A0A0F3NMJ6</accession>
<evidence type="ECO:0000313" key="1">
    <source>
        <dbReference type="EMBL" id="KJV69265.1"/>
    </source>
</evidence>
<keyword evidence="2" id="KW-1185">Reference proteome</keyword>
<dbReference type="Proteomes" id="UP000033562">
    <property type="component" value="Unassembled WGS sequence"/>
</dbReference>
<comment type="caution">
    <text evidence="1">The sequence shown here is derived from an EMBL/GenBank/DDBJ whole genome shotgun (WGS) entry which is preliminary data.</text>
</comment>
<dbReference type="AlphaFoldDB" id="A0A0F3NMJ6"/>
<reference evidence="1 2" key="1">
    <citation type="submission" date="2015-02" db="EMBL/GenBank/DDBJ databases">
        <title>Genome Sequencing of Rickettsiales.</title>
        <authorList>
            <person name="Daugherty S.C."/>
            <person name="Su Q."/>
            <person name="Abolude K."/>
            <person name="Beier-Sexton M."/>
            <person name="Carlyon J.A."/>
            <person name="Carter R."/>
            <person name="Day N.P."/>
            <person name="Dumler S.J."/>
            <person name="Dyachenko V."/>
            <person name="Godinez A."/>
            <person name="Kurtti T.J."/>
            <person name="Lichay M."/>
            <person name="Mullins K.E."/>
            <person name="Ott S."/>
            <person name="Pappas-Brown V."/>
            <person name="Paris D.H."/>
            <person name="Patel P."/>
            <person name="Richards A.L."/>
            <person name="Sadzewicz L."/>
            <person name="Sears K."/>
            <person name="Seidman D."/>
            <person name="Sengamalay N."/>
            <person name="Stenos J."/>
            <person name="Tallon L.J."/>
            <person name="Vincent G."/>
            <person name="Fraser C.M."/>
            <person name="Munderloh U."/>
            <person name="Dunning-Hotopp J.C."/>
        </authorList>
    </citation>
    <scope>NUCLEOTIDE SEQUENCE [LARGE SCALE GENOMIC DNA]</scope>
    <source>
        <strain evidence="1 2">RAC413</strain>
    </source>
</reference>